<keyword evidence="5 7" id="KW-0574">Periplasm</keyword>
<dbReference type="SUPFAM" id="SSF69304">
    <property type="entry name" value="Tricorn protease N-terminal domain"/>
    <property type="match status" value="1"/>
</dbReference>
<dbReference type="Proteomes" id="UP000008385">
    <property type="component" value="Chromosome"/>
</dbReference>
<dbReference type="InterPro" id="IPR007195">
    <property type="entry name" value="TolB_N"/>
</dbReference>
<reference evidence="10" key="1">
    <citation type="submission" date="2006-01" db="EMBL/GenBank/DDBJ databases">
        <title>Genome of the cyst-dividing bacterium Ramlibacter tataouinensis.</title>
        <authorList>
            <person name="Barakat M."/>
            <person name="Ortet P."/>
            <person name="De Luca G."/>
            <person name="Jourlin-Castelli C."/>
            <person name="Ansaldi M."/>
            <person name="Py B."/>
            <person name="Fichant G."/>
            <person name="Coutinho P."/>
            <person name="Voulhoux R."/>
            <person name="Bastien O."/>
            <person name="Roy S."/>
            <person name="Marechal E."/>
            <person name="Henrissat B."/>
            <person name="Quentin Y."/>
            <person name="Noirot P."/>
            <person name="Filloux A."/>
            <person name="Mejean V."/>
            <person name="DuBow M."/>
            <person name="Barras F."/>
            <person name="Heulin T."/>
        </authorList>
    </citation>
    <scope>NUCLEOTIDE SEQUENCE [LARGE SCALE GENOMIC DNA]</scope>
    <source>
        <strain evidence="10">ATCC BAA-407 / DSM 14655 / LMG 21543 / TTB310</strain>
    </source>
</reference>
<gene>
    <name evidence="7 9" type="primary">tolB</name>
    <name evidence="9" type="ordered locus">Rta_21070</name>
</gene>
<dbReference type="OrthoDB" id="9802240at2"/>
<evidence type="ECO:0000256" key="6">
    <source>
        <dbReference type="ARBA" id="ARBA00023306"/>
    </source>
</evidence>
<sequence>MNSLGQFRRRHVVGLLGAGALPAAFAQFRVEVTGVGLTQLPIAVAPFRGDAEAPQKIAAIVQADLERSGRFRGVDAAGAGLLDEASRPDVAPWRQRGADALVAGRVGRLSDGRWDVRFRLWDVVRGQDLGGQSYAVNAGDLRLAAHRVADFIYEKLTGERGVFSTRIAYVTKAGNRYNLWVADADGENAQSALASPEPIISPAWSSNGAQLAYVSFESRKPVVYVHEVASGRRRLLANFRGSNSAPAWSPDGRTLAVTLSREGGSQLYTIDAGGGEPRRLTQSAGIDTEPLFTPDGRSIYFVSDRGGAPQVYRMPATGGNPERVTFTGSYNISPALSPDGRWLAYISRIGGAFKLQVMELAGGAPVSVTDTTADESPSFAPNGRLIVYATRQGGREALMTTTLDGKIKARLAGQGGDIREPDWGPFQR</sequence>
<organism evidence="9 10">
    <name type="scientific">Ramlibacter tataouinensis (strain ATCC BAA-407 / DSM 14655 / LMG 21543 / TTB310)</name>
    <dbReference type="NCBI Taxonomy" id="365046"/>
    <lineage>
        <taxon>Bacteria</taxon>
        <taxon>Pseudomonadati</taxon>
        <taxon>Pseudomonadota</taxon>
        <taxon>Betaproteobacteria</taxon>
        <taxon>Burkholderiales</taxon>
        <taxon>Comamonadaceae</taxon>
        <taxon>Ramlibacter</taxon>
    </lineage>
</organism>
<comment type="similarity">
    <text evidence="2 7">Belongs to the TolB family.</text>
</comment>
<dbReference type="HAMAP" id="MF_00671">
    <property type="entry name" value="TolB"/>
    <property type="match status" value="1"/>
</dbReference>
<evidence type="ECO:0000256" key="5">
    <source>
        <dbReference type="ARBA" id="ARBA00022764"/>
    </source>
</evidence>
<protein>
    <recommendedName>
        <fullName evidence="7">Tol-Pal system protein TolB</fullName>
    </recommendedName>
</protein>
<dbReference type="HOGENOM" id="CLU_047123_0_0_4"/>
<keyword evidence="3 7" id="KW-0132">Cell division</keyword>
<evidence type="ECO:0000313" key="9">
    <source>
        <dbReference type="EMBL" id="AEG93201.1"/>
    </source>
</evidence>
<evidence type="ECO:0000313" key="10">
    <source>
        <dbReference type="Proteomes" id="UP000008385"/>
    </source>
</evidence>
<evidence type="ECO:0000256" key="3">
    <source>
        <dbReference type="ARBA" id="ARBA00022618"/>
    </source>
</evidence>
<dbReference type="InterPro" id="IPR011659">
    <property type="entry name" value="WD40"/>
</dbReference>
<dbReference type="PANTHER" id="PTHR36842:SF1">
    <property type="entry name" value="PROTEIN TOLB"/>
    <property type="match status" value="1"/>
</dbReference>
<reference evidence="9 10" key="2">
    <citation type="journal article" date="2011" name="PLoS ONE">
        <title>The Cyst-Dividing Bacterium Ramlibacter tataouinensis TTB310 Genome Reveals a Well-Stocked Toolbox for Adaptation to a Desert Environment.</title>
        <authorList>
            <person name="De Luca G."/>
            <person name="Barakat M."/>
            <person name="Ortet P."/>
            <person name="Fochesato S."/>
            <person name="Jourlin-Castelli C."/>
            <person name="Ansaldi M."/>
            <person name="Py B."/>
            <person name="Fichant G."/>
            <person name="Coutinho P.M."/>
            <person name="Voulhoux R."/>
            <person name="Bastien O."/>
            <person name="Marechal E."/>
            <person name="Henrissat B."/>
            <person name="Quentin Y."/>
            <person name="Noirot P."/>
            <person name="Filloux A."/>
            <person name="Mejean V."/>
            <person name="Dubow M.S."/>
            <person name="Barras F."/>
            <person name="Barbe V."/>
            <person name="Weissenbach J."/>
            <person name="Mihalcescu I."/>
            <person name="Vermeglio A."/>
            <person name="Achouak W."/>
            <person name="Heulin T."/>
        </authorList>
    </citation>
    <scope>NUCLEOTIDE SEQUENCE [LARGE SCALE GENOMIC DNA]</scope>
    <source>
        <strain evidence="10">ATCC BAA-407 / DSM 14655 / LMG 21543 / TTB310</strain>
    </source>
</reference>
<comment type="subunit">
    <text evidence="7">The Tol-Pal system is composed of five core proteins: the inner membrane proteins TolA, TolQ and TolR, the periplasmic protein TolB and the outer membrane protein Pal. They form a network linking the inner and outer membranes and the peptidoglycan layer.</text>
</comment>
<dbReference type="PANTHER" id="PTHR36842">
    <property type="entry name" value="PROTEIN TOLB HOMOLOG"/>
    <property type="match status" value="1"/>
</dbReference>
<proteinExistence type="inferred from homology"/>
<comment type="subcellular location">
    <subcellularLocation>
        <location evidence="1 7">Periplasm</location>
    </subcellularLocation>
</comment>
<evidence type="ECO:0000256" key="4">
    <source>
        <dbReference type="ARBA" id="ARBA00022729"/>
    </source>
</evidence>
<dbReference type="KEGG" id="rta:Rta_21070"/>
<evidence type="ECO:0000256" key="7">
    <source>
        <dbReference type="HAMAP-Rule" id="MF_00671"/>
    </source>
</evidence>
<dbReference type="PATRIC" id="fig|365046.3.peg.2156"/>
<dbReference type="InterPro" id="IPR014167">
    <property type="entry name" value="Tol-Pal_TolB"/>
</dbReference>
<dbReference type="eggNOG" id="COG0823">
    <property type="taxonomic scope" value="Bacteria"/>
</dbReference>
<evidence type="ECO:0000259" key="8">
    <source>
        <dbReference type="Pfam" id="PF04052"/>
    </source>
</evidence>
<dbReference type="SUPFAM" id="SSF52964">
    <property type="entry name" value="TolB, N-terminal domain"/>
    <property type="match status" value="1"/>
</dbReference>
<evidence type="ECO:0000256" key="2">
    <source>
        <dbReference type="ARBA" id="ARBA00009820"/>
    </source>
</evidence>
<dbReference type="RefSeq" id="WP_013901433.1">
    <property type="nucleotide sequence ID" value="NC_015677.1"/>
</dbReference>
<dbReference type="GO" id="GO:0051301">
    <property type="term" value="P:cell division"/>
    <property type="evidence" value="ECO:0007669"/>
    <property type="project" value="UniProtKB-UniRule"/>
</dbReference>
<dbReference type="Gene3D" id="2.120.10.30">
    <property type="entry name" value="TolB, C-terminal domain"/>
    <property type="match status" value="1"/>
</dbReference>
<dbReference type="AlphaFoldDB" id="F5XYM5"/>
<name>F5XYM5_RAMTT</name>
<feature type="domain" description="TolB N-terminal" evidence="8">
    <location>
        <begin position="29"/>
        <end position="129"/>
    </location>
</feature>
<dbReference type="EMBL" id="CP000245">
    <property type="protein sequence ID" value="AEG93201.1"/>
    <property type="molecule type" value="Genomic_DNA"/>
</dbReference>
<dbReference type="NCBIfam" id="TIGR02800">
    <property type="entry name" value="propeller_TolB"/>
    <property type="match status" value="1"/>
</dbReference>
<keyword evidence="10" id="KW-1185">Reference proteome</keyword>
<dbReference type="Pfam" id="PF04052">
    <property type="entry name" value="TolB_N"/>
    <property type="match status" value="1"/>
</dbReference>
<evidence type="ECO:0000256" key="1">
    <source>
        <dbReference type="ARBA" id="ARBA00004418"/>
    </source>
</evidence>
<accession>F5XYM5</accession>
<dbReference type="Gene3D" id="3.40.50.10070">
    <property type="entry name" value="TolB, N-terminal domain"/>
    <property type="match status" value="1"/>
</dbReference>
<dbReference type="GO" id="GO:0042597">
    <property type="term" value="C:periplasmic space"/>
    <property type="evidence" value="ECO:0007669"/>
    <property type="project" value="UniProtKB-SubCell"/>
</dbReference>
<keyword evidence="6 7" id="KW-0131">Cell cycle</keyword>
<comment type="function">
    <text evidence="7">Part of the Tol-Pal system, which plays a role in outer membrane invagination during cell division and is important for maintaining outer membrane integrity.</text>
</comment>
<dbReference type="GO" id="GO:0017038">
    <property type="term" value="P:protein import"/>
    <property type="evidence" value="ECO:0007669"/>
    <property type="project" value="InterPro"/>
</dbReference>
<dbReference type="STRING" id="365046.Rta_21070"/>
<keyword evidence="4 7" id="KW-0732">Signal</keyword>
<dbReference type="Pfam" id="PF07676">
    <property type="entry name" value="PD40"/>
    <property type="match status" value="5"/>
</dbReference>
<dbReference type="InterPro" id="IPR011042">
    <property type="entry name" value="6-blade_b-propeller_TolB-like"/>
</dbReference>